<keyword evidence="15" id="KW-1185">Reference proteome</keyword>
<keyword evidence="6 13" id="KW-0479">Metal-binding</keyword>
<dbReference type="InterPro" id="IPR001128">
    <property type="entry name" value="Cyt_P450"/>
</dbReference>
<evidence type="ECO:0000256" key="2">
    <source>
        <dbReference type="ARBA" id="ARBA00004174"/>
    </source>
</evidence>
<dbReference type="Gene3D" id="1.10.630.10">
    <property type="entry name" value="Cytochrome P450"/>
    <property type="match status" value="1"/>
</dbReference>
<evidence type="ECO:0000256" key="10">
    <source>
        <dbReference type="ARBA" id="ARBA00023004"/>
    </source>
</evidence>
<evidence type="ECO:0000256" key="13">
    <source>
        <dbReference type="PIRSR" id="PIRSR602401-1"/>
    </source>
</evidence>
<dbReference type="PROSITE" id="PS00086">
    <property type="entry name" value="CYTOCHROME_P450"/>
    <property type="match status" value="1"/>
</dbReference>
<evidence type="ECO:0000256" key="8">
    <source>
        <dbReference type="ARBA" id="ARBA00022848"/>
    </source>
</evidence>
<keyword evidence="10 13" id="KW-0408">Iron</keyword>
<comment type="similarity">
    <text evidence="4 14">Belongs to the cytochrome P450 family.</text>
</comment>
<keyword evidence="8" id="KW-0492">Microsome</keyword>
<dbReference type="SUPFAM" id="SSF48264">
    <property type="entry name" value="Cytochrome P450"/>
    <property type="match status" value="1"/>
</dbReference>
<dbReference type="PaxDb" id="121845-A0A1S3DD35"/>
<dbReference type="GeneID" id="103516254"/>
<evidence type="ECO:0000313" key="16">
    <source>
        <dbReference type="RefSeq" id="XP_008479438.1"/>
    </source>
</evidence>
<evidence type="ECO:0000256" key="14">
    <source>
        <dbReference type="RuleBase" id="RU000461"/>
    </source>
</evidence>
<dbReference type="GO" id="GO:0005506">
    <property type="term" value="F:iron ion binding"/>
    <property type="evidence" value="ECO:0007669"/>
    <property type="project" value="InterPro"/>
</dbReference>
<keyword evidence="9 14" id="KW-0560">Oxidoreductase</keyword>
<dbReference type="InterPro" id="IPR050476">
    <property type="entry name" value="Insect_CytP450_Detox"/>
</dbReference>
<sequence>MILVFLTTVLAVYICKYYWTHRKLFLHAWSIPGPLALPLLGNLVNFRTWKTALFKDYLSFYLRYGGIYRIWAGHNLLVVITDPDMAETLFNLKAEVFPKPVFFDFFSVMFGQSIFFQGDYSAWKKHRKVLNRVFQTGPMTKLIPHLHEKVLDYSERLMTVPCIQRVDKMLYPWQCDVITHTLFGLKFKPTEIDLICYVNKQFFKLFRESIKSVLTQIKCLERFTAFQSKKTILETVTKMGMVNFFVTGHSDHRDSTLDDIKLADLQEELGEAHLDELGLFNIAGIETLTTAFSAVIFLLSMHPEVQAKVYDELISIIGEDFHKKPSLSELENLKYLDMVIKESLRLYPPAYVAPRRATEDIHIGEFTIPKGASILINVAGIHRQPQYYSQPDKFIPERFSPEEYINRPRNCFVPFGIGPRKCIGQKFALLHMKTAFSVLIRRFEFLPSEKYERIEDCLTAFRFVIEFKHGCFVKFRPRV</sequence>
<dbReference type="InterPro" id="IPR017972">
    <property type="entry name" value="Cyt_P450_CS"/>
</dbReference>
<evidence type="ECO:0000256" key="12">
    <source>
        <dbReference type="ARBA" id="ARBA00023136"/>
    </source>
</evidence>
<organism evidence="15 16">
    <name type="scientific">Diaphorina citri</name>
    <name type="common">Asian citrus psyllid</name>
    <dbReference type="NCBI Taxonomy" id="121845"/>
    <lineage>
        <taxon>Eukaryota</taxon>
        <taxon>Metazoa</taxon>
        <taxon>Ecdysozoa</taxon>
        <taxon>Arthropoda</taxon>
        <taxon>Hexapoda</taxon>
        <taxon>Insecta</taxon>
        <taxon>Pterygota</taxon>
        <taxon>Neoptera</taxon>
        <taxon>Paraneoptera</taxon>
        <taxon>Hemiptera</taxon>
        <taxon>Sternorrhyncha</taxon>
        <taxon>Psylloidea</taxon>
        <taxon>Psyllidae</taxon>
        <taxon>Diaphorininae</taxon>
        <taxon>Diaphorina</taxon>
    </lineage>
</organism>
<dbReference type="InterPro" id="IPR036396">
    <property type="entry name" value="Cyt_P450_sf"/>
</dbReference>
<comment type="subcellular location">
    <subcellularLocation>
        <location evidence="3">Endoplasmic reticulum membrane</location>
        <topology evidence="3">Peripheral membrane protein</topology>
    </subcellularLocation>
    <subcellularLocation>
        <location evidence="2">Microsome membrane</location>
        <topology evidence="2">Peripheral membrane protein</topology>
    </subcellularLocation>
</comment>
<dbReference type="GO" id="GO:0004497">
    <property type="term" value="F:monooxygenase activity"/>
    <property type="evidence" value="ECO:0007669"/>
    <property type="project" value="UniProtKB-KW"/>
</dbReference>
<evidence type="ECO:0000256" key="1">
    <source>
        <dbReference type="ARBA" id="ARBA00001971"/>
    </source>
</evidence>
<evidence type="ECO:0000256" key="7">
    <source>
        <dbReference type="ARBA" id="ARBA00022824"/>
    </source>
</evidence>
<keyword evidence="5 13" id="KW-0349">Heme</keyword>
<dbReference type="AlphaFoldDB" id="A0A1S3DD35"/>
<keyword evidence="12" id="KW-0472">Membrane</keyword>
<dbReference type="RefSeq" id="XP_008479438.1">
    <property type="nucleotide sequence ID" value="XM_008481216.3"/>
</dbReference>
<dbReference type="PRINTS" id="PR00385">
    <property type="entry name" value="P450"/>
</dbReference>
<evidence type="ECO:0000256" key="4">
    <source>
        <dbReference type="ARBA" id="ARBA00010617"/>
    </source>
</evidence>
<comment type="cofactor">
    <cofactor evidence="1 13">
        <name>heme</name>
        <dbReference type="ChEBI" id="CHEBI:30413"/>
    </cofactor>
</comment>
<proteinExistence type="inferred from homology"/>
<evidence type="ECO:0000256" key="9">
    <source>
        <dbReference type="ARBA" id="ARBA00023002"/>
    </source>
</evidence>
<dbReference type="PANTHER" id="PTHR24292">
    <property type="entry name" value="CYTOCHROME P450"/>
    <property type="match status" value="1"/>
</dbReference>
<dbReference type="KEGG" id="dci:103516254"/>
<keyword evidence="11 14" id="KW-0503">Monooxygenase</keyword>
<gene>
    <name evidence="16" type="primary">LOC103516254</name>
</gene>
<evidence type="ECO:0000256" key="11">
    <source>
        <dbReference type="ARBA" id="ARBA00023033"/>
    </source>
</evidence>
<dbReference type="PRINTS" id="PR00463">
    <property type="entry name" value="EP450I"/>
</dbReference>
<dbReference type="InterPro" id="IPR002401">
    <property type="entry name" value="Cyt_P450_E_grp-I"/>
</dbReference>
<reference evidence="16" key="1">
    <citation type="submission" date="2025-08" db="UniProtKB">
        <authorList>
            <consortium name="RefSeq"/>
        </authorList>
    </citation>
    <scope>IDENTIFICATION</scope>
</reference>
<evidence type="ECO:0000256" key="6">
    <source>
        <dbReference type="ARBA" id="ARBA00022723"/>
    </source>
</evidence>
<dbReference type="Pfam" id="PF00067">
    <property type="entry name" value="p450"/>
    <property type="match status" value="1"/>
</dbReference>
<protein>
    <submittedName>
        <fullName evidence="16">Cytochrome P450 4c3</fullName>
    </submittedName>
</protein>
<dbReference type="STRING" id="121845.A0A1S3DD35"/>
<feature type="binding site" description="axial binding residue" evidence="13">
    <location>
        <position position="422"/>
    </location>
    <ligand>
        <name>heme</name>
        <dbReference type="ChEBI" id="CHEBI:30413"/>
    </ligand>
    <ligandPart>
        <name>Fe</name>
        <dbReference type="ChEBI" id="CHEBI:18248"/>
    </ligandPart>
</feature>
<name>A0A1S3DD35_DIACI</name>
<evidence type="ECO:0000256" key="3">
    <source>
        <dbReference type="ARBA" id="ARBA00004406"/>
    </source>
</evidence>
<keyword evidence="7" id="KW-0256">Endoplasmic reticulum</keyword>
<evidence type="ECO:0000313" key="15">
    <source>
        <dbReference type="Proteomes" id="UP000079169"/>
    </source>
</evidence>
<accession>A0A1S3DD35</accession>
<dbReference type="OMA" id="MFARINT"/>
<dbReference type="GO" id="GO:0020037">
    <property type="term" value="F:heme binding"/>
    <property type="evidence" value="ECO:0007669"/>
    <property type="project" value="InterPro"/>
</dbReference>
<dbReference type="Proteomes" id="UP000079169">
    <property type="component" value="Unplaced"/>
</dbReference>
<dbReference type="GO" id="GO:0016705">
    <property type="term" value="F:oxidoreductase activity, acting on paired donors, with incorporation or reduction of molecular oxygen"/>
    <property type="evidence" value="ECO:0007669"/>
    <property type="project" value="InterPro"/>
</dbReference>
<dbReference type="GO" id="GO:0005789">
    <property type="term" value="C:endoplasmic reticulum membrane"/>
    <property type="evidence" value="ECO:0007669"/>
    <property type="project" value="UniProtKB-SubCell"/>
</dbReference>
<dbReference type="PANTHER" id="PTHR24292:SF102">
    <property type="entry name" value="CYTOCHROME P450 FAMILY-RELATED"/>
    <property type="match status" value="1"/>
</dbReference>
<evidence type="ECO:0000256" key="5">
    <source>
        <dbReference type="ARBA" id="ARBA00022617"/>
    </source>
</evidence>